<reference evidence="12" key="1">
    <citation type="submission" date="2013-04" db="EMBL/GenBank/DDBJ databases">
        <authorList>
            <person name="Qu J."/>
            <person name="Murali S.C."/>
            <person name="Bandaranaike D."/>
            <person name="Bellair M."/>
            <person name="Blankenburg K."/>
            <person name="Chao H."/>
            <person name="Dinh H."/>
            <person name="Doddapaneni H."/>
            <person name="Downs B."/>
            <person name="Dugan-Rocha S."/>
            <person name="Elkadiri S."/>
            <person name="Gnanaolivu R.D."/>
            <person name="Hernandez B."/>
            <person name="Javaid M."/>
            <person name="Jayaseelan J.C."/>
            <person name="Lee S."/>
            <person name="Li M."/>
            <person name="Ming W."/>
            <person name="Munidasa M."/>
            <person name="Muniz J."/>
            <person name="Nguyen L."/>
            <person name="Ongeri F."/>
            <person name="Osuji N."/>
            <person name="Pu L.-L."/>
            <person name="Puazo M."/>
            <person name="Qu C."/>
            <person name="Quiroz J."/>
            <person name="Raj R."/>
            <person name="Weissenberger G."/>
            <person name="Xin Y."/>
            <person name="Zou X."/>
            <person name="Han Y."/>
            <person name="Richards S."/>
            <person name="Worley K."/>
            <person name="Muzny D."/>
            <person name="Gibbs R."/>
        </authorList>
    </citation>
    <scope>NUCLEOTIDE SEQUENCE</scope>
    <source>
        <strain evidence="12">Sampled in the wild</strain>
    </source>
</reference>
<dbReference type="Gene3D" id="3.30.160.60">
    <property type="entry name" value="Classic Zinc Finger"/>
    <property type="match status" value="1"/>
</dbReference>
<dbReference type="GO" id="GO:0005524">
    <property type="term" value="F:ATP binding"/>
    <property type="evidence" value="ECO:0007669"/>
    <property type="project" value="UniProtKB-KW"/>
</dbReference>
<dbReference type="InterPro" id="IPR027417">
    <property type="entry name" value="P-loop_NTPase"/>
</dbReference>
<dbReference type="InterPro" id="IPR021886">
    <property type="entry name" value="MgsA_C"/>
</dbReference>
<sequence length="358" mass="39921">MAEKVDCPVCGNIFSAEEVANHVDKCLFLNSSNDKNVSLKRSNLPSKSPNSGKRLKTGSECSVMDFKVPSQMMEADESFSEKSDDLRDMAPRKENDNNTPLAELMRPSDISQFVGQKHVLGQDKILFKLIQNENIPSMILWGPPGCGKTTLAHIIAAKAKHCRNGCKFVKLSATMDGVKDVKEIVKLAKNELSMFKRKTLLFMDEIHRFNKLQQRSHMLYDKKGDEHYNTISALHKSLRAGDDNATLYWLARMLEGGEDPMFIARRLVRAASEDVGLADPQALQLAVATMQGCQLIGMPECDVLLAQCAVYLSRAPKSREMDNAIAKARECVRTHKGPLPSIPLYLRNAPTRLMKDLG</sequence>
<protein>
    <submittedName>
        <fullName evidence="12">Uncharacterized protein</fullName>
    </submittedName>
</protein>
<evidence type="ECO:0000313" key="12">
    <source>
        <dbReference type="EMBL" id="KAG8228426.1"/>
    </source>
</evidence>
<keyword evidence="2" id="KW-0479">Metal-binding</keyword>
<dbReference type="InterPro" id="IPR006642">
    <property type="entry name" value="Rad18_UBZ4"/>
</dbReference>
<dbReference type="Pfam" id="PF12002">
    <property type="entry name" value="MgsA_C"/>
    <property type="match status" value="1"/>
</dbReference>
<evidence type="ECO:0000256" key="1">
    <source>
        <dbReference type="ARBA" id="ARBA00008959"/>
    </source>
</evidence>
<dbReference type="InterPro" id="IPR003593">
    <property type="entry name" value="AAA+_ATPase"/>
</dbReference>
<dbReference type="GO" id="GO:0008047">
    <property type="term" value="F:enzyme activator activity"/>
    <property type="evidence" value="ECO:0007669"/>
    <property type="project" value="TreeGrafter"/>
</dbReference>
<evidence type="ECO:0000259" key="10">
    <source>
        <dbReference type="SMART" id="SM00382"/>
    </source>
</evidence>
<dbReference type="PANTHER" id="PTHR13779:SF7">
    <property type="entry name" value="ATPASE WRNIP1"/>
    <property type="match status" value="1"/>
</dbReference>
<dbReference type="Pfam" id="PF00004">
    <property type="entry name" value="AAA"/>
    <property type="match status" value="1"/>
</dbReference>
<feature type="domain" description="UBZ4-type" evidence="11">
    <location>
        <begin position="4"/>
        <end position="27"/>
    </location>
</feature>
<dbReference type="Proteomes" id="UP000792457">
    <property type="component" value="Unassembled WGS sequence"/>
</dbReference>
<dbReference type="GO" id="GO:0003677">
    <property type="term" value="F:DNA binding"/>
    <property type="evidence" value="ECO:0007669"/>
    <property type="project" value="InterPro"/>
</dbReference>
<evidence type="ECO:0000313" key="13">
    <source>
        <dbReference type="Proteomes" id="UP000792457"/>
    </source>
</evidence>
<evidence type="ECO:0000259" key="11">
    <source>
        <dbReference type="SMART" id="SM00734"/>
    </source>
</evidence>
<dbReference type="CDD" id="cd00009">
    <property type="entry name" value="AAA"/>
    <property type="match status" value="1"/>
</dbReference>
<dbReference type="GO" id="GO:0000731">
    <property type="term" value="P:DNA synthesis involved in DNA repair"/>
    <property type="evidence" value="ECO:0007669"/>
    <property type="project" value="TreeGrafter"/>
</dbReference>
<comment type="caution">
    <text evidence="12">The sequence shown here is derived from an EMBL/GenBank/DDBJ whole genome shotgun (WGS) entry which is preliminary data.</text>
</comment>
<feature type="region of interest" description="Disordered" evidence="9">
    <location>
        <begin position="74"/>
        <end position="101"/>
    </location>
</feature>
<dbReference type="InterPro" id="IPR003959">
    <property type="entry name" value="ATPase_AAA_core"/>
</dbReference>
<evidence type="ECO:0000256" key="3">
    <source>
        <dbReference type="ARBA" id="ARBA00022741"/>
    </source>
</evidence>
<organism evidence="12 13">
    <name type="scientific">Ladona fulva</name>
    <name type="common">Scarce chaser dragonfly</name>
    <name type="synonym">Libellula fulva</name>
    <dbReference type="NCBI Taxonomy" id="123851"/>
    <lineage>
        <taxon>Eukaryota</taxon>
        <taxon>Metazoa</taxon>
        <taxon>Ecdysozoa</taxon>
        <taxon>Arthropoda</taxon>
        <taxon>Hexapoda</taxon>
        <taxon>Insecta</taxon>
        <taxon>Pterygota</taxon>
        <taxon>Palaeoptera</taxon>
        <taxon>Odonata</taxon>
        <taxon>Epiprocta</taxon>
        <taxon>Anisoptera</taxon>
        <taxon>Libelluloidea</taxon>
        <taxon>Libellulidae</taxon>
        <taxon>Ladona</taxon>
    </lineage>
</organism>
<dbReference type="GO" id="GO:0008270">
    <property type="term" value="F:zinc ion binding"/>
    <property type="evidence" value="ECO:0007669"/>
    <property type="project" value="UniProtKB-KW"/>
</dbReference>
<name>A0A8K0P012_LADFU</name>
<keyword evidence="13" id="KW-1185">Reference proteome</keyword>
<dbReference type="PANTHER" id="PTHR13779">
    <property type="entry name" value="WERNER HELICASE-INTERACTING PROTEIN 1 FAMILY MEMBER"/>
    <property type="match status" value="1"/>
</dbReference>
<dbReference type="GO" id="GO:0016887">
    <property type="term" value="F:ATP hydrolysis activity"/>
    <property type="evidence" value="ECO:0007669"/>
    <property type="project" value="InterPro"/>
</dbReference>
<keyword evidence="3" id="KW-0547">Nucleotide-binding</keyword>
<keyword evidence="4" id="KW-0227">DNA damage</keyword>
<dbReference type="FunFam" id="1.20.272.10:FF:000001">
    <property type="entry name" value="Putative AAA family ATPase"/>
    <property type="match status" value="1"/>
</dbReference>
<evidence type="ECO:0000256" key="7">
    <source>
        <dbReference type="ARBA" id="ARBA00022840"/>
    </source>
</evidence>
<evidence type="ECO:0000256" key="8">
    <source>
        <dbReference type="ARBA" id="ARBA00023204"/>
    </source>
</evidence>
<reference evidence="12" key="2">
    <citation type="submission" date="2017-10" db="EMBL/GenBank/DDBJ databases">
        <title>Ladona fulva Genome sequencing and assembly.</title>
        <authorList>
            <person name="Murali S."/>
            <person name="Richards S."/>
            <person name="Bandaranaike D."/>
            <person name="Bellair M."/>
            <person name="Blankenburg K."/>
            <person name="Chao H."/>
            <person name="Dinh H."/>
            <person name="Doddapaneni H."/>
            <person name="Dugan-Rocha S."/>
            <person name="Elkadiri S."/>
            <person name="Gnanaolivu R."/>
            <person name="Hernandez B."/>
            <person name="Skinner E."/>
            <person name="Javaid M."/>
            <person name="Lee S."/>
            <person name="Li M."/>
            <person name="Ming W."/>
            <person name="Munidasa M."/>
            <person name="Muniz J."/>
            <person name="Nguyen L."/>
            <person name="Hughes D."/>
            <person name="Osuji N."/>
            <person name="Pu L.-L."/>
            <person name="Puazo M."/>
            <person name="Qu C."/>
            <person name="Quiroz J."/>
            <person name="Raj R."/>
            <person name="Weissenberger G."/>
            <person name="Xin Y."/>
            <person name="Zou X."/>
            <person name="Han Y."/>
            <person name="Worley K."/>
            <person name="Muzny D."/>
            <person name="Gibbs R."/>
        </authorList>
    </citation>
    <scope>NUCLEOTIDE SEQUENCE</scope>
    <source>
        <strain evidence="12">Sampled in the wild</strain>
    </source>
</reference>
<dbReference type="InterPro" id="IPR051314">
    <property type="entry name" value="AAA_ATPase_RarA/MGS1/WRNIP1"/>
</dbReference>
<proteinExistence type="inferred from homology"/>
<keyword evidence="7" id="KW-0067">ATP-binding</keyword>
<dbReference type="Gene3D" id="1.20.272.10">
    <property type="match status" value="1"/>
</dbReference>
<keyword evidence="8" id="KW-0234">DNA repair</keyword>
<dbReference type="SMART" id="SM00382">
    <property type="entry name" value="AAA"/>
    <property type="match status" value="1"/>
</dbReference>
<dbReference type="InterPro" id="IPR008921">
    <property type="entry name" value="DNA_pol3_clamp-load_cplx_C"/>
</dbReference>
<feature type="compositionally biased region" description="Basic and acidic residues" evidence="9">
    <location>
        <begin position="79"/>
        <end position="96"/>
    </location>
</feature>
<dbReference type="GO" id="GO:0006261">
    <property type="term" value="P:DNA-templated DNA replication"/>
    <property type="evidence" value="ECO:0007669"/>
    <property type="project" value="TreeGrafter"/>
</dbReference>
<accession>A0A8K0P012</accession>
<dbReference type="Gene3D" id="3.40.50.300">
    <property type="entry name" value="P-loop containing nucleotide triphosphate hydrolases"/>
    <property type="match status" value="1"/>
</dbReference>
<evidence type="ECO:0000256" key="4">
    <source>
        <dbReference type="ARBA" id="ARBA00022763"/>
    </source>
</evidence>
<feature type="region of interest" description="Disordered" evidence="9">
    <location>
        <begin position="38"/>
        <end position="57"/>
    </location>
</feature>
<comment type="similarity">
    <text evidence="1">Belongs to the AAA ATPase family. RarA/MGS1/WRNIP1 subfamily.</text>
</comment>
<feature type="compositionally biased region" description="Polar residues" evidence="9">
    <location>
        <begin position="38"/>
        <end position="51"/>
    </location>
</feature>
<dbReference type="SMART" id="SM00734">
    <property type="entry name" value="ZnF_Rad18"/>
    <property type="match status" value="1"/>
</dbReference>
<dbReference type="OrthoDB" id="10265467at2759"/>
<dbReference type="Gene3D" id="1.10.3710.10">
    <property type="entry name" value="DNA polymerase III clamp loader subunits, C-terminal domain"/>
    <property type="match status" value="1"/>
</dbReference>
<evidence type="ECO:0000256" key="2">
    <source>
        <dbReference type="ARBA" id="ARBA00022723"/>
    </source>
</evidence>
<keyword evidence="6" id="KW-0862">Zinc</keyword>
<evidence type="ECO:0000256" key="6">
    <source>
        <dbReference type="ARBA" id="ARBA00022833"/>
    </source>
</evidence>
<dbReference type="SUPFAM" id="SSF52540">
    <property type="entry name" value="P-loop containing nucleoside triphosphate hydrolases"/>
    <property type="match status" value="1"/>
</dbReference>
<evidence type="ECO:0000256" key="9">
    <source>
        <dbReference type="SAM" id="MobiDB-lite"/>
    </source>
</evidence>
<gene>
    <name evidence="12" type="ORF">J437_LFUL003903</name>
</gene>
<dbReference type="AlphaFoldDB" id="A0A8K0P012"/>
<keyword evidence="5" id="KW-0863">Zinc-finger</keyword>
<dbReference type="SUPFAM" id="SSF48019">
    <property type="entry name" value="post-AAA+ oligomerization domain-like"/>
    <property type="match status" value="1"/>
</dbReference>
<dbReference type="GO" id="GO:0005634">
    <property type="term" value="C:nucleus"/>
    <property type="evidence" value="ECO:0007669"/>
    <property type="project" value="TreeGrafter"/>
</dbReference>
<dbReference type="GO" id="GO:0017116">
    <property type="term" value="F:single-stranded DNA helicase activity"/>
    <property type="evidence" value="ECO:0007669"/>
    <property type="project" value="TreeGrafter"/>
</dbReference>
<feature type="domain" description="AAA+ ATPase" evidence="10">
    <location>
        <begin position="134"/>
        <end position="316"/>
    </location>
</feature>
<dbReference type="EMBL" id="KZ308371">
    <property type="protein sequence ID" value="KAG8228426.1"/>
    <property type="molecule type" value="Genomic_DNA"/>
</dbReference>
<evidence type="ECO:0000256" key="5">
    <source>
        <dbReference type="ARBA" id="ARBA00022771"/>
    </source>
</evidence>